<proteinExistence type="predicted"/>
<comment type="caution">
    <text evidence="1">The sequence shown here is derived from an EMBL/GenBank/DDBJ whole genome shotgun (WGS) entry which is preliminary data.</text>
</comment>
<evidence type="ECO:0000313" key="2">
    <source>
        <dbReference type="Proteomes" id="UP001595528"/>
    </source>
</evidence>
<dbReference type="RefSeq" id="WP_379897779.1">
    <property type="nucleotide sequence ID" value="NZ_JBHRTR010000005.1"/>
</dbReference>
<sequence>MNEREMYGELTALIHAVAARLDLGVEAVAKAFESGAVQIDFAEDEDGNRALLVTCGDRQAAVSPQDLAVAAQALADQAAEAPARDES</sequence>
<reference evidence="2" key="1">
    <citation type="journal article" date="2019" name="Int. J. Syst. Evol. Microbiol.">
        <title>The Global Catalogue of Microorganisms (GCM) 10K type strain sequencing project: providing services to taxonomists for standard genome sequencing and annotation.</title>
        <authorList>
            <consortium name="The Broad Institute Genomics Platform"/>
            <consortium name="The Broad Institute Genome Sequencing Center for Infectious Disease"/>
            <person name="Wu L."/>
            <person name="Ma J."/>
        </authorList>
    </citation>
    <scope>NUCLEOTIDE SEQUENCE [LARGE SCALE GENOMIC DNA]</scope>
    <source>
        <strain evidence="2">KCTC 42964</strain>
    </source>
</reference>
<organism evidence="1 2">
    <name type="scientific">Marinibaculum pumilum</name>
    <dbReference type="NCBI Taxonomy" id="1766165"/>
    <lineage>
        <taxon>Bacteria</taxon>
        <taxon>Pseudomonadati</taxon>
        <taxon>Pseudomonadota</taxon>
        <taxon>Alphaproteobacteria</taxon>
        <taxon>Rhodospirillales</taxon>
        <taxon>Rhodospirillaceae</taxon>
        <taxon>Marinibaculum</taxon>
    </lineage>
</organism>
<evidence type="ECO:0000313" key="1">
    <source>
        <dbReference type="EMBL" id="MFC3226029.1"/>
    </source>
</evidence>
<gene>
    <name evidence="1" type="ORF">ACFOGJ_02240</name>
</gene>
<protein>
    <submittedName>
        <fullName evidence="1">Uncharacterized protein</fullName>
    </submittedName>
</protein>
<accession>A0ABV7KUS6</accession>
<dbReference type="EMBL" id="JBHRTR010000005">
    <property type="protein sequence ID" value="MFC3226029.1"/>
    <property type="molecule type" value="Genomic_DNA"/>
</dbReference>
<keyword evidence="2" id="KW-1185">Reference proteome</keyword>
<dbReference type="Proteomes" id="UP001595528">
    <property type="component" value="Unassembled WGS sequence"/>
</dbReference>
<name>A0ABV7KUS6_9PROT</name>